<evidence type="ECO:0000313" key="2">
    <source>
        <dbReference type="Proteomes" id="UP000663874"/>
    </source>
</evidence>
<dbReference type="AlphaFoldDB" id="A0A820GBJ9"/>
<gene>
    <name evidence="1" type="ORF">FNK824_LOCUS39725</name>
</gene>
<feature type="non-terminal residue" evidence="1">
    <location>
        <position position="1"/>
    </location>
</feature>
<comment type="caution">
    <text evidence="1">The sequence shown here is derived from an EMBL/GenBank/DDBJ whole genome shotgun (WGS) entry which is preliminary data.</text>
</comment>
<accession>A0A820GBJ9</accession>
<name>A0A820GBJ9_9BILA</name>
<proteinExistence type="predicted"/>
<dbReference type="Proteomes" id="UP000663874">
    <property type="component" value="Unassembled WGS sequence"/>
</dbReference>
<reference evidence="1" key="1">
    <citation type="submission" date="2021-02" db="EMBL/GenBank/DDBJ databases">
        <authorList>
            <person name="Nowell W R."/>
        </authorList>
    </citation>
    <scope>NUCLEOTIDE SEQUENCE</scope>
</reference>
<evidence type="ECO:0000313" key="1">
    <source>
        <dbReference type="EMBL" id="CAF4276605.1"/>
    </source>
</evidence>
<dbReference type="EMBL" id="CAJOBE010027255">
    <property type="protein sequence ID" value="CAF4276605.1"/>
    <property type="molecule type" value="Genomic_DNA"/>
</dbReference>
<organism evidence="1 2">
    <name type="scientific">Rotaria sordida</name>
    <dbReference type="NCBI Taxonomy" id="392033"/>
    <lineage>
        <taxon>Eukaryota</taxon>
        <taxon>Metazoa</taxon>
        <taxon>Spiralia</taxon>
        <taxon>Gnathifera</taxon>
        <taxon>Rotifera</taxon>
        <taxon>Eurotatoria</taxon>
        <taxon>Bdelloidea</taxon>
        <taxon>Philodinida</taxon>
        <taxon>Philodinidae</taxon>
        <taxon>Rotaria</taxon>
    </lineage>
</organism>
<protein>
    <submittedName>
        <fullName evidence="1">Uncharacterized protein</fullName>
    </submittedName>
</protein>
<sequence>MDIDIQFKQTLQYDTLKELLEIITKSDLCKEARINTEHKPSCIDLIINEPNMRVRITSGYNRGINLSKLIRIYTKFDSRVIKLLRLFRILSK</sequence>